<dbReference type="PANTHER" id="PTHR45862">
    <property type="entry name" value="PROTEIN SGT1 HOMOLOG"/>
    <property type="match status" value="1"/>
</dbReference>
<dbReference type="Gene3D" id="1.25.40.10">
    <property type="entry name" value="Tetratricopeptide repeat domain"/>
    <property type="match status" value="1"/>
</dbReference>
<reference evidence="5 6" key="1">
    <citation type="journal article" date="2011" name="G3 (Bethesda)">
        <title>Genome evolution in the Eremothecium clade of the Saccharomyces complex revealed by comparative genomics.</title>
        <authorList>
            <person name="Wendland J."/>
            <person name="Walther A."/>
        </authorList>
    </citation>
    <scope>NUCLEOTIDE SEQUENCE [LARGE SCALE GENOMIC DNA]</scope>
    <source>
        <strain evidence="6">CBS 270.75 / DBVPG 7215 / KCTC 17166 / NRRL Y-17582</strain>
    </source>
</reference>
<protein>
    <recommendedName>
        <fullName evidence="7">CS domain-containing protein</fullName>
    </recommendedName>
</protein>
<dbReference type="InterPro" id="IPR044563">
    <property type="entry name" value="Sgt1-like"/>
</dbReference>
<dbReference type="InterPro" id="IPR008978">
    <property type="entry name" value="HSP20-like_chaperone"/>
</dbReference>
<dbReference type="HOGENOM" id="CLU_039532_3_0_1"/>
<accession>I6NDT0</accession>
<evidence type="ECO:0000256" key="2">
    <source>
        <dbReference type="SAM" id="MobiDB-lite"/>
    </source>
</evidence>
<dbReference type="GO" id="GO:0051087">
    <property type="term" value="F:protein-folding chaperone binding"/>
    <property type="evidence" value="ECO:0007669"/>
    <property type="project" value="InterPro"/>
</dbReference>
<name>I6NDT0_ERECY</name>
<dbReference type="Pfam" id="PF05002">
    <property type="entry name" value="SGS"/>
    <property type="match status" value="1"/>
</dbReference>
<dbReference type="eggNOG" id="KOG1309">
    <property type="taxonomic scope" value="Eukaryota"/>
</dbReference>
<dbReference type="KEGG" id="erc:Ecym_5476"/>
<feature type="domain" description="SGS" evidence="3">
    <location>
        <begin position="288"/>
        <end position="371"/>
    </location>
</feature>
<dbReference type="InterPro" id="IPR007052">
    <property type="entry name" value="CS_dom"/>
</dbReference>
<feature type="domain" description="CS" evidence="4">
    <location>
        <begin position="167"/>
        <end position="261"/>
    </location>
</feature>
<dbReference type="RefSeq" id="XP_003647039.1">
    <property type="nucleotide sequence ID" value="XM_003646991.1"/>
</dbReference>
<gene>
    <name evidence="5" type="ordered locus">Ecym_5476</name>
</gene>
<organism evidence="5 6">
    <name type="scientific">Eremothecium cymbalariae (strain CBS 270.75 / DBVPG 7215 / KCTC 17166 / NRRL Y-17582)</name>
    <name type="common">Yeast</name>
    <dbReference type="NCBI Taxonomy" id="931890"/>
    <lineage>
        <taxon>Eukaryota</taxon>
        <taxon>Fungi</taxon>
        <taxon>Dikarya</taxon>
        <taxon>Ascomycota</taxon>
        <taxon>Saccharomycotina</taxon>
        <taxon>Saccharomycetes</taxon>
        <taxon>Saccharomycetales</taxon>
        <taxon>Saccharomycetaceae</taxon>
        <taxon>Eremothecium</taxon>
    </lineage>
</organism>
<evidence type="ECO:0000313" key="6">
    <source>
        <dbReference type="Proteomes" id="UP000006790"/>
    </source>
</evidence>
<evidence type="ECO:0000313" key="5">
    <source>
        <dbReference type="EMBL" id="AET40222.1"/>
    </source>
</evidence>
<dbReference type="InterPro" id="IPR011990">
    <property type="entry name" value="TPR-like_helical_dom_sf"/>
</dbReference>
<dbReference type="InParanoid" id="I6NDT0"/>
<feature type="region of interest" description="Disordered" evidence="2">
    <location>
        <begin position="149"/>
        <end position="169"/>
    </location>
</feature>
<keyword evidence="6" id="KW-1185">Reference proteome</keyword>
<comment type="similarity">
    <text evidence="1">Belongs to the SGT1 family.</text>
</comment>
<dbReference type="PROSITE" id="PS51048">
    <property type="entry name" value="SGS"/>
    <property type="match status" value="1"/>
</dbReference>
<dbReference type="STRING" id="931890.I6NDT0"/>
<dbReference type="AlphaFoldDB" id="I6NDT0"/>
<evidence type="ECO:0008006" key="7">
    <source>
        <dbReference type="Google" id="ProtNLM"/>
    </source>
</evidence>
<proteinExistence type="inferred from homology"/>
<dbReference type="SUPFAM" id="SSF49764">
    <property type="entry name" value="HSP20-like chaperones"/>
    <property type="match status" value="1"/>
</dbReference>
<dbReference type="OMA" id="KIREDWY"/>
<feature type="region of interest" description="Disordered" evidence="2">
    <location>
        <begin position="344"/>
        <end position="371"/>
    </location>
</feature>
<evidence type="ECO:0000259" key="4">
    <source>
        <dbReference type="PROSITE" id="PS51203"/>
    </source>
</evidence>
<dbReference type="FunCoup" id="I6NDT0">
    <property type="interactions" value="1008"/>
</dbReference>
<dbReference type="Proteomes" id="UP000006790">
    <property type="component" value="Chromosome 5"/>
</dbReference>
<dbReference type="InterPro" id="IPR007699">
    <property type="entry name" value="SGS_dom"/>
</dbReference>
<dbReference type="GeneID" id="11468555"/>
<dbReference type="CDD" id="cd06466">
    <property type="entry name" value="p23_CS_SGT1_like"/>
    <property type="match status" value="1"/>
</dbReference>
<dbReference type="Pfam" id="PF04969">
    <property type="entry name" value="CS"/>
    <property type="match status" value="1"/>
</dbReference>
<evidence type="ECO:0000259" key="3">
    <source>
        <dbReference type="PROSITE" id="PS51048"/>
    </source>
</evidence>
<dbReference type="OrthoDB" id="1898560at2759"/>
<dbReference type="Gene3D" id="2.60.40.790">
    <property type="match status" value="1"/>
</dbReference>
<dbReference type="EMBL" id="CP002501">
    <property type="protein sequence ID" value="AET40222.1"/>
    <property type="molecule type" value="Genomic_DNA"/>
</dbReference>
<dbReference type="PROSITE" id="PS51203">
    <property type="entry name" value="CS"/>
    <property type="match status" value="1"/>
</dbReference>
<evidence type="ECO:0000256" key="1">
    <source>
        <dbReference type="ARBA" id="ARBA00008509"/>
    </source>
</evidence>
<sequence length="371" mass="42870">MPIEVDLSKAYRLLYDEKQPEKALELYDKVLKQSKDNLVALIYKAASLEKLYYSSKSWHNEITLTTANELLSDAMKVAEQRGDRAKLALVNFRFFVHMFNRHDYSAAKTHFKKAKELGYKDDTLTMWETSLAQKLEKLKLSEKVLVESNKEKTSETERHVPEKQSEHMKVRTEWYQSSQQVTISLFTSSLPSSSESVSVDFVNDTELEVSYPVNDMANSTFYKSIILAHPVEPSSYNLTVMRTKFELTFNKKDKIYWKVLERDEQLENKVSTKQFSQLSEGNQSSTLKYPSSSKKKIDWQKLDTEDNEDEQEQSADSFFQSLYANADPDTKRAMMKSFIESNGTSLNTSWDEVSKGKVETSLPEGVEIKEF</sequence>